<sequence length="283" mass="33475">MARHMTFHVGEFARMTGVNKRTLHYYDSEGIFSPDSVEPNGYRAYSSRQFYPFYMIRMFRDMGLDLSEIKEYMQGRTPEKFARLLAEQEEWLEQEMAKLKRMRQIVANQRQLLSKAQEVRLDEVEEQEFADCRLVVSENLRQLCLREDWEGVERQFATHLRDVMEGEVLTGYTFGAMVSPQDFMRPGHEQVVSYYYVPTDKPWRQLPKDYRRLRKGGRFLVTYFAGDYMNTSASYARLRNYMQVHELSPAGFAYEESLIEDMSTADAREFITRIAVPVTENQQ</sequence>
<evidence type="ECO:0000256" key="5">
    <source>
        <dbReference type="SAM" id="Coils"/>
    </source>
</evidence>
<evidence type="ECO:0000256" key="2">
    <source>
        <dbReference type="ARBA" id="ARBA00023015"/>
    </source>
</evidence>
<dbReference type="GO" id="GO:0003677">
    <property type="term" value="F:DNA binding"/>
    <property type="evidence" value="ECO:0007669"/>
    <property type="project" value="UniProtKB-KW"/>
</dbReference>
<comment type="caution">
    <text evidence="7">The sequence shown here is derived from an EMBL/GenBank/DDBJ whole genome shotgun (WGS) entry which is preliminary data.</text>
</comment>
<dbReference type="GO" id="GO:0003700">
    <property type="term" value="F:DNA-binding transcription factor activity"/>
    <property type="evidence" value="ECO:0007669"/>
    <property type="project" value="InterPro"/>
</dbReference>
<gene>
    <name evidence="7" type="ORF">E7201_07100</name>
</gene>
<dbReference type="Gene3D" id="1.10.1660.10">
    <property type="match status" value="1"/>
</dbReference>
<dbReference type="InterPro" id="IPR009061">
    <property type="entry name" value="DNA-bd_dom_put_sf"/>
</dbReference>
<dbReference type="PANTHER" id="PTHR30204:SF69">
    <property type="entry name" value="MERR-FAMILY TRANSCRIPTIONAL REGULATOR"/>
    <property type="match status" value="1"/>
</dbReference>
<dbReference type="PROSITE" id="PS00552">
    <property type="entry name" value="HTH_MERR_1"/>
    <property type="match status" value="1"/>
</dbReference>
<dbReference type="PANTHER" id="PTHR30204">
    <property type="entry name" value="REDOX-CYCLING DRUG-SENSING TRANSCRIPTIONAL ACTIVATOR SOXR"/>
    <property type="match status" value="1"/>
</dbReference>
<evidence type="ECO:0000313" key="8">
    <source>
        <dbReference type="Proteomes" id="UP000761380"/>
    </source>
</evidence>
<name>A0A927ZUW4_SELRU</name>
<dbReference type="Proteomes" id="UP000761380">
    <property type="component" value="Unassembled WGS sequence"/>
</dbReference>
<feature type="coiled-coil region" evidence="5">
    <location>
        <begin position="82"/>
        <end position="119"/>
    </location>
</feature>
<proteinExistence type="predicted"/>
<keyword evidence="1" id="KW-0678">Repressor</keyword>
<evidence type="ECO:0000313" key="7">
    <source>
        <dbReference type="EMBL" id="MBE6092915.1"/>
    </source>
</evidence>
<dbReference type="InterPro" id="IPR047057">
    <property type="entry name" value="MerR_fam"/>
</dbReference>
<feature type="domain" description="HTH merR-type" evidence="6">
    <location>
        <begin position="6"/>
        <end position="75"/>
    </location>
</feature>
<keyword evidence="5" id="KW-0175">Coiled coil</keyword>
<accession>A0A927ZUW4</accession>
<dbReference type="EMBL" id="SVBY01000044">
    <property type="protein sequence ID" value="MBE6092915.1"/>
    <property type="molecule type" value="Genomic_DNA"/>
</dbReference>
<keyword evidence="3" id="KW-0238">DNA-binding</keyword>
<dbReference type="InterPro" id="IPR000551">
    <property type="entry name" value="MerR-type_HTH_dom"/>
</dbReference>
<dbReference type="Pfam" id="PF13411">
    <property type="entry name" value="MerR_1"/>
    <property type="match status" value="1"/>
</dbReference>
<keyword evidence="2" id="KW-0805">Transcription regulation</keyword>
<evidence type="ECO:0000259" key="6">
    <source>
        <dbReference type="PROSITE" id="PS50937"/>
    </source>
</evidence>
<protein>
    <submittedName>
        <fullName evidence="7">MerR family transcriptional regulator</fullName>
    </submittedName>
</protein>
<dbReference type="AlphaFoldDB" id="A0A927ZUW4"/>
<dbReference type="SMART" id="SM00422">
    <property type="entry name" value="HTH_MERR"/>
    <property type="match status" value="1"/>
</dbReference>
<evidence type="ECO:0000256" key="4">
    <source>
        <dbReference type="ARBA" id="ARBA00023163"/>
    </source>
</evidence>
<dbReference type="PROSITE" id="PS50937">
    <property type="entry name" value="HTH_MERR_2"/>
    <property type="match status" value="1"/>
</dbReference>
<dbReference type="SUPFAM" id="SSF55136">
    <property type="entry name" value="Probable bacterial effector-binding domain"/>
    <property type="match status" value="1"/>
</dbReference>
<evidence type="ECO:0000256" key="1">
    <source>
        <dbReference type="ARBA" id="ARBA00022491"/>
    </source>
</evidence>
<dbReference type="Gene3D" id="3.20.80.10">
    <property type="entry name" value="Regulatory factor, effector binding domain"/>
    <property type="match status" value="1"/>
</dbReference>
<organism evidence="7 8">
    <name type="scientific">Selenomonas ruminantium</name>
    <dbReference type="NCBI Taxonomy" id="971"/>
    <lineage>
        <taxon>Bacteria</taxon>
        <taxon>Bacillati</taxon>
        <taxon>Bacillota</taxon>
        <taxon>Negativicutes</taxon>
        <taxon>Selenomonadales</taxon>
        <taxon>Selenomonadaceae</taxon>
        <taxon>Selenomonas</taxon>
    </lineage>
</organism>
<dbReference type="InterPro" id="IPR011256">
    <property type="entry name" value="Reg_factor_effector_dom_sf"/>
</dbReference>
<evidence type="ECO:0000256" key="3">
    <source>
        <dbReference type="ARBA" id="ARBA00023125"/>
    </source>
</evidence>
<reference evidence="7" key="1">
    <citation type="submission" date="2019-04" db="EMBL/GenBank/DDBJ databases">
        <title>Evolution of Biomass-Degrading Anaerobic Consortia Revealed by Metagenomics.</title>
        <authorList>
            <person name="Peng X."/>
        </authorList>
    </citation>
    <scope>NUCLEOTIDE SEQUENCE</scope>
    <source>
        <strain evidence="7">SIG240</strain>
    </source>
</reference>
<dbReference type="SUPFAM" id="SSF46955">
    <property type="entry name" value="Putative DNA-binding domain"/>
    <property type="match status" value="1"/>
</dbReference>
<keyword evidence="4" id="KW-0804">Transcription</keyword>